<dbReference type="AlphaFoldDB" id="A0AA35Z3B9"/>
<reference evidence="1" key="1">
    <citation type="submission" date="2023-04" db="EMBL/GenBank/DDBJ databases">
        <authorList>
            <person name="Vijverberg K."/>
            <person name="Xiong W."/>
            <person name="Schranz E."/>
        </authorList>
    </citation>
    <scope>NUCLEOTIDE SEQUENCE</scope>
</reference>
<accession>A0AA35Z3B9</accession>
<organism evidence="1 2">
    <name type="scientific">Lactuca saligna</name>
    <name type="common">Willowleaf lettuce</name>
    <dbReference type="NCBI Taxonomy" id="75948"/>
    <lineage>
        <taxon>Eukaryota</taxon>
        <taxon>Viridiplantae</taxon>
        <taxon>Streptophyta</taxon>
        <taxon>Embryophyta</taxon>
        <taxon>Tracheophyta</taxon>
        <taxon>Spermatophyta</taxon>
        <taxon>Magnoliopsida</taxon>
        <taxon>eudicotyledons</taxon>
        <taxon>Gunneridae</taxon>
        <taxon>Pentapetalae</taxon>
        <taxon>asterids</taxon>
        <taxon>campanulids</taxon>
        <taxon>Asterales</taxon>
        <taxon>Asteraceae</taxon>
        <taxon>Cichorioideae</taxon>
        <taxon>Cichorieae</taxon>
        <taxon>Lactucinae</taxon>
        <taxon>Lactuca</taxon>
    </lineage>
</organism>
<keyword evidence="2" id="KW-1185">Reference proteome</keyword>
<name>A0AA35Z3B9_LACSI</name>
<dbReference type="EMBL" id="OX465081">
    <property type="protein sequence ID" value="CAI9285090.1"/>
    <property type="molecule type" value="Genomic_DNA"/>
</dbReference>
<protein>
    <submittedName>
        <fullName evidence="1">Uncharacterized protein</fullName>
    </submittedName>
</protein>
<sequence length="181" mass="21007">MDENSDADLEVIEPHFVVRNLHDPIPELSFQVYHHPDYPLWMYTPCKRIPAFLIPEIFLTGVPLQDPTPHWAEDLHRWSREYGQHSPYVMCQEFYDLHNNGSTDRALPAMICPISSLGEDARVSTPQILDVGATDEFTASRFPCLDEDHDHTNKIIDCILEDVMTARFEVRELMDKHSKME</sequence>
<proteinExistence type="predicted"/>
<dbReference type="Proteomes" id="UP001177003">
    <property type="component" value="Chromosome 5"/>
</dbReference>
<evidence type="ECO:0000313" key="2">
    <source>
        <dbReference type="Proteomes" id="UP001177003"/>
    </source>
</evidence>
<evidence type="ECO:0000313" key="1">
    <source>
        <dbReference type="EMBL" id="CAI9285090.1"/>
    </source>
</evidence>
<gene>
    <name evidence="1" type="ORF">LSALG_LOCUS24579</name>
</gene>